<proteinExistence type="predicted"/>
<reference evidence="1 2" key="1">
    <citation type="submission" date="2016-04" db="EMBL/GenBank/DDBJ databases">
        <title>Complete genome sequence of Thermococcus pacificus type strain P4.</title>
        <authorList>
            <person name="Oger P.M."/>
        </authorList>
    </citation>
    <scope>NUCLEOTIDE SEQUENCE [LARGE SCALE GENOMIC DNA]</scope>
    <source>
        <strain evidence="1 2">P-4</strain>
    </source>
</reference>
<dbReference type="AlphaFoldDB" id="A0A218P7H2"/>
<dbReference type="KEGG" id="tpaf:A3L08_05110"/>
<dbReference type="Proteomes" id="UP000197418">
    <property type="component" value="Chromosome"/>
</dbReference>
<sequence length="297" mass="33302">MNVKKYLLVVTVFSLILLIIPKGILVPTNAKGASFKEDVSSLECPFKIQTSLNFENFSYYFTIFTQDIQKSNYTLPGINGGYICIPEGVLLYAYFIQDSQSTLLFLGDNLTEKWKKEFPAYPLKHLNESLILVGNPRFGSSDTSCVYVIDISTGLLKNWFCPNVLGGYISDVKILHDRVYVTIGVPEAPPLRTRAFIYVKEGNKLRKSEIASISGEGVGIRLPIDANEKYVAVAYFLANERGEEKNGVCVLTARSLRKIACKELNEGERPLKVKVKDNIVYVQTTKGVKAYKILSLW</sequence>
<dbReference type="EMBL" id="CP015102">
    <property type="protein sequence ID" value="ASJ06735.1"/>
    <property type="molecule type" value="Genomic_DNA"/>
</dbReference>
<accession>A0A218P7H2</accession>
<evidence type="ECO:0000313" key="2">
    <source>
        <dbReference type="Proteomes" id="UP000197418"/>
    </source>
</evidence>
<gene>
    <name evidence="1" type="ORF">A3L08_05110</name>
</gene>
<evidence type="ECO:0000313" key="1">
    <source>
        <dbReference type="EMBL" id="ASJ06735.1"/>
    </source>
</evidence>
<name>A0A218P7H2_9EURY</name>
<keyword evidence="2" id="KW-1185">Reference proteome</keyword>
<protein>
    <submittedName>
        <fullName evidence="1">Uncharacterized protein</fullName>
    </submittedName>
</protein>
<organism evidence="1 2">
    <name type="scientific">Thermococcus pacificus</name>
    <dbReference type="NCBI Taxonomy" id="71998"/>
    <lineage>
        <taxon>Archaea</taxon>
        <taxon>Methanobacteriati</taxon>
        <taxon>Methanobacteriota</taxon>
        <taxon>Thermococci</taxon>
        <taxon>Thermococcales</taxon>
        <taxon>Thermococcaceae</taxon>
        <taxon>Thermococcus</taxon>
    </lineage>
</organism>